<feature type="domain" description="HTH tetR-type" evidence="7">
    <location>
        <begin position="31"/>
        <end position="91"/>
    </location>
</feature>
<gene>
    <name evidence="8" type="ORF">EV675_1706</name>
</gene>
<dbReference type="PROSITE" id="PS50977">
    <property type="entry name" value="HTH_TETR_2"/>
    <property type="match status" value="1"/>
</dbReference>
<dbReference type="PANTHER" id="PTHR30055:SF235">
    <property type="entry name" value="TRANSCRIPTIONAL REGULATORY PROTEIN"/>
    <property type="match status" value="1"/>
</dbReference>
<evidence type="ECO:0000256" key="1">
    <source>
        <dbReference type="ARBA" id="ARBA00022491"/>
    </source>
</evidence>
<protein>
    <submittedName>
        <fullName evidence="8">TetR family transcriptional regulator</fullName>
    </submittedName>
</protein>
<evidence type="ECO:0000313" key="8">
    <source>
        <dbReference type="EMBL" id="RZS85676.1"/>
    </source>
</evidence>
<accession>A0A4Q7NL72</accession>
<dbReference type="InterPro" id="IPR050109">
    <property type="entry name" value="HTH-type_TetR-like_transc_reg"/>
</dbReference>
<evidence type="ECO:0000256" key="2">
    <source>
        <dbReference type="ARBA" id="ARBA00023015"/>
    </source>
</evidence>
<dbReference type="SUPFAM" id="SSF48498">
    <property type="entry name" value="Tetracyclin repressor-like, C-terminal domain"/>
    <property type="match status" value="1"/>
</dbReference>
<keyword evidence="4" id="KW-0804">Transcription</keyword>
<dbReference type="OrthoDB" id="2356263at2"/>
<dbReference type="EMBL" id="SGXC01000001">
    <property type="protein sequence ID" value="RZS85676.1"/>
    <property type="molecule type" value="Genomic_DNA"/>
</dbReference>
<keyword evidence="9" id="KW-1185">Reference proteome</keyword>
<evidence type="ECO:0000259" key="7">
    <source>
        <dbReference type="PROSITE" id="PS50977"/>
    </source>
</evidence>
<evidence type="ECO:0000256" key="5">
    <source>
        <dbReference type="PROSITE-ProRule" id="PRU00335"/>
    </source>
</evidence>
<comment type="caution">
    <text evidence="8">The sequence shown here is derived from an EMBL/GenBank/DDBJ whole genome shotgun (WGS) entry which is preliminary data.</text>
</comment>
<dbReference type="PANTHER" id="PTHR30055">
    <property type="entry name" value="HTH-TYPE TRANSCRIPTIONAL REGULATOR RUTR"/>
    <property type="match status" value="1"/>
</dbReference>
<dbReference type="InterPro" id="IPR001647">
    <property type="entry name" value="HTH_TetR"/>
</dbReference>
<evidence type="ECO:0000256" key="4">
    <source>
        <dbReference type="ARBA" id="ARBA00023163"/>
    </source>
</evidence>
<evidence type="ECO:0000313" key="9">
    <source>
        <dbReference type="Proteomes" id="UP000292445"/>
    </source>
</evidence>
<dbReference type="SUPFAM" id="SSF46689">
    <property type="entry name" value="Homeodomain-like"/>
    <property type="match status" value="1"/>
</dbReference>
<keyword evidence="1" id="KW-0678">Repressor</keyword>
<evidence type="ECO:0000256" key="6">
    <source>
        <dbReference type="SAM" id="MobiDB-lite"/>
    </source>
</evidence>
<dbReference type="RefSeq" id="WP_130356848.1">
    <property type="nucleotide sequence ID" value="NZ_SGXC01000001.1"/>
</dbReference>
<dbReference type="Proteomes" id="UP000292445">
    <property type="component" value="Unassembled WGS sequence"/>
</dbReference>
<sequence>MKLVSGRRGTPAAQTRRKAGQKGPGRPEGTSVVRDDILDAAEELFSNLGYAGTTLREIADQAKVTQALINYYFGSKYGLYEAVFMRRSQIISQQRLENLAQLQAKPGRPKVRDVVQAFLMPTLAFRSTPEGRSFLRLQARLHTEPPQISYKLRTDAYGNSTRLYVEAVRKALPNLPELDAYWRVTLMVGTYLYAFSDTHRMEEMAPAGLYDPDDTDSLIDQVTRFVTGGMQAP</sequence>
<dbReference type="InterPro" id="IPR036271">
    <property type="entry name" value="Tet_transcr_reg_TetR-rel_C_sf"/>
</dbReference>
<dbReference type="Gene3D" id="1.10.357.10">
    <property type="entry name" value="Tetracycline Repressor, domain 2"/>
    <property type="match status" value="1"/>
</dbReference>
<dbReference type="Pfam" id="PF00440">
    <property type="entry name" value="TetR_N"/>
    <property type="match status" value="1"/>
</dbReference>
<keyword evidence="3 5" id="KW-0238">DNA-binding</keyword>
<dbReference type="InterPro" id="IPR041586">
    <property type="entry name" value="PsrA_TetR_C"/>
</dbReference>
<organism evidence="8 9">
    <name type="scientific">Pigmentiphaga kullae</name>
    <dbReference type="NCBI Taxonomy" id="151784"/>
    <lineage>
        <taxon>Bacteria</taxon>
        <taxon>Pseudomonadati</taxon>
        <taxon>Pseudomonadota</taxon>
        <taxon>Betaproteobacteria</taxon>
        <taxon>Burkholderiales</taxon>
        <taxon>Alcaligenaceae</taxon>
        <taxon>Pigmentiphaga</taxon>
    </lineage>
</organism>
<dbReference type="AlphaFoldDB" id="A0A4Q7NL72"/>
<dbReference type="PRINTS" id="PR00455">
    <property type="entry name" value="HTHTETR"/>
</dbReference>
<dbReference type="PROSITE" id="PS01081">
    <property type="entry name" value="HTH_TETR_1"/>
    <property type="match status" value="1"/>
</dbReference>
<feature type="region of interest" description="Disordered" evidence="6">
    <location>
        <begin position="1"/>
        <end position="31"/>
    </location>
</feature>
<dbReference type="InterPro" id="IPR023772">
    <property type="entry name" value="DNA-bd_HTH_TetR-type_CS"/>
</dbReference>
<dbReference type="GO" id="GO:0003700">
    <property type="term" value="F:DNA-binding transcription factor activity"/>
    <property type="evidence" value="ECO:0007669"/>
    <property type="project" value="TreeGrafter"/>
</dbReference>
<evidence type="ECO:0000256" key="3">
    <source>
        <dbReference type="ARBA" id="ARBA00023125"/>
    </source>
</evidence>
<dbReference type="InterPro" id="IPR009057">
    <property type="entry name" value="Homeodomain-like_sf"/>
</dbReference>
<proteinExistence type="predicted"/>
<dbReference type="Pfam" id="PF17939">
    <property type="entry name" value="TetR_C_30"/>
    <property type="match status" value="1"/>
</dbReference>
<feature type="DNA-binding region" description="H-T-H motif" evidence="5">
    <location>
        <begin position="54"/>
        <end position="73"/>
    </location>
</feature>
<dbReference type="GO" id="GO:0000976">
    <property type="term" value="F:transcription cis-regulatory region binding"/>
    <property type="evidence" value="ECO:0007669"/>
    <property type="project" value="TreeGrafter"/>
</dbReference>
<name>A0A4Q7NL72_9BURK</name>
<reference evidence="8 9" key="1">
    <citation type="submission" date="2019-02" db="EMBL/GenBank/DDBJ databases">
        <title>Genomic Encyclopedia of Type Strains, Phase IV (KMG-IV): sequencing the most valuable type-strain genomes for metagenomic binning, comparative biology and taxonomic classification.</title>
        <authorList>
            <person name="Goeker M."/>
        </authorList>
    </citation>
    <scope>NUCLEOTIDE SEQUENCE [LARGE SCALE GENOMIC DNA]</scope>
    <source>
        <strain evidence="8 9">K24</strain>
    </source>
</reference>
<keyword evidence="2" id="KW-0805">Transcription regulation</keyword>